<dbReference type="PROSITE" id="PS50012">
    <property type="entry name" value="RCC1_3"/>
    <property type="match status" value="1"/>
</dbReference>
<dbReference type="AlphaFoldDB" id="A0AAE0LAP7"/>
<dbReference type="SUPFAM" id="SSF49899">
    <property type="entry name" value="Concanavalin A-like lectins/glucanases"/>
    <property type="match status" value="1"/>
</dbReference>
<evidence type="ECO:0000256" key="1">
    <source>
        <dbReference type="PROSITE-ProRule" id="PRU00235"/>
    </source>
</evidence>
<dbReference type="SUPFAM" id="SSF50985">
    <property type="entry name" value="RCC1/BLIP-II"/>
    <property type="match status" value="1"/>
</dbReference>
<keyword evidence="2" id="KW-0732">Signal</keyword>
<name>A0AAE0LAP7_9CHLO</name>
<keyword evidence="4" id="KW-1185">Reference proteome</keyword>
<evidence type="ECO:0000256" key="2">
    <source>
        <dbReference type="SAM" id="SignalP"/>
    </source>
</evidence>
<dbReference type="InterPro" id="IPR013320">
    <property type="entry name" value="ConA-like_dom_sf"/>
</dbReference>
<evidence type="ECO:0000313" key="3">
    <source>
        <dbReference type="EMBL" id="KAK3278087.1"/>
    </source>
</evidence>
<reference evidence="3 4" key="1">
    <citation type="journal article" date="2015" name="Genome Biol. Evol.">
        <title>Comparative Genomics of a Bacterivorous Green Alga Reveals Evolutionary Causalities and Consequences of Phago-Mixotrophic Mode of Nutrition.</title>
        <authorList>
            <person name="Burns J.A."/>
            <person name="Paasch A."/>
            <person name="Narechania A."/>
            <person name="Kim E."/>
        </authorList>
    </citation>
    <scope>NUCLEOTIDE SEQUENCE [LARGE SCALE GENOMIC DNA]</scope>
    <source>
        <strain evidence="3 4">PLY_AMNH</strain>
    </source>
</reference>
<dbReference type="Pfam" id="PF13540">
    <property type="entry name" value="RCC1_2"/>
    <property type="match status" value="1"/>
</dbReference>
<protein>
    <submittedName>
        <fullName evidence="3">Uncharacterized protein</fullName>
    </submittedName>
</protein>
<dbReference type="InterPro" id="IPR009091">
    <property type="entry name" value="RCC1/BLIP-II"/>
</dbReference>
<dbReference type="EMBL" id="LGRX02005627">
    <property type="protein sequence ID" value="KAK3278087.1"/>
    <property type="molecule type" value="Genomic_DNA"/>
</dbReference>
<feature type="chain" id="PRO_5042286623" evidence="2">
    <location>
        <begin position="30"/>
        <end position="656"/>
    </location>
</feature>
<sequence length="656" mass="71512">MQHLFQQPVFLSVFFWRCLLIISLLAALAQPSSISHASESAAKSLSETSQGYVVLSQADKVVPLGKELPHIEHAIIRSTPVKVNNLAFVTQAVGGYDHSLFLTSSGKVYGCGKNGGGQLGDGTNIDRDSIVPALVKSVTTIASGDYTSFFFGAEDSVVTVSTTSNQGPAAGAAAAEAAGSVPSVYSQSMATPIETFYGFYGFYGWTPESVTSPRLSANTLFDGLPDAQQSWETSSVMEPSVDLHHRCARWLHNFSGLISDTVDLPPVAVLGSAPRTIHLQLRTFSAHNYAVLSTGKFHFEYQAFNIVSYGSRGRCIGVARHLHDLHCGHPQACTPVNDGAWHHIAVTLDEGGTLKVYVDGHEDNRADDCHFNTSGQTNYLGRSNNEANPDPFIGQVYAPTFITSALSPADVADLALVKDAQYCPLHPSPLSLSDVLLPVGILWVEPTWRLPVVTLRPGEKYIQQVGIYNEGSELHNFVVRVRKRTVNDNTQEDQIVSNATDSLGWLKAEYNGWVPPKGRANITLVYTATANMSWDALQATITVTEQCDGDACATSNISQREQPKGHKAGGLPTVMWAKMHVVNPSCGADGNGALKDMRFIECNSTFKNHSQINRTMLSESYPHDQENSLWTNKRQMLCFEIQVNMFVSLLYFGMFI</sequence>
<organism evidence="3 4">
    <name type="scientific">Cymbomonas tetramitiformis</name>
    <dbReference type="NCBI Taxonomy" id="36881"/>
    <lineage>
        <taxon>Eukaryota</taxon>
        <taxon>Viridiplantae</taxon>
        <taxon>Chlorophyta</taxon>
        <taxon>Pyramimonadophyceae</taxon>
        <taxon>Pyramimonadales</taxon>
        <taxon>Pyramimonadaceae</taxon>
        <taxon>Cymbomonas</taxon>
    </lineage>
</organism>
<dbReference type="Pfam" id="PF13385">
    <property type="entry name" value="Laminin_G_3"/>
    <property type="match status" value="1"/>
</dbReference>
<accession>A0AAE0LAP7</accession>
<gene>
    <name evidence="3" type="ORF">CYMTET_13950</name>
</gene>
<comment type="caution">
    <text evidence="3">The sequence shown here is derived from an EMBL/GenBank/DDBJ whole genome shotgun (WGS) entry which is preliminary data.</text>
</comment>
<dbReference type="InterPro" id="IPR000408">
    <property type="entry name" value="Reg_chr_condens"/>
</dbReference>
<dbReference type="Gene3D" id="2.130.10.30">
    <property type="entry name" value="Regulator of chromosome condensation 1/beta-lactamase-inhibitor protein II"/>
    <property type="match status" value="1"/>
</dbReference>
<dbReference type="Gene3D" id="2.60.120.200">
    <property type="match status" value="1"/>
</dbReference>
<dbReference type="Proteomes" id="UP001190700">
    <property type="component" value="Unassembled WGS sequence"/>
</dbReference>
<proteinExistence type="predicted"/>
<evidence type="ECO:0000313" key="4">
    <source>
        <dbReference type="Proteomes" id="UP001190700"/>
    </source>
</evidence>
<feature type="repeat" description="RCC1" evidence="1">
    <location>
        <begin position="106"/>
        <end position="154"/>
    </location>
</feature>
<feature type="signal peptide" evidence="2">
    <location>
        <begin position="1"/>
        <end position="29"/>
    </location>
</feature>